<dbReference type="KEGG" id="rhg:EXZ61_06980"/>
<dbReference type="PANTHER" id="PTHR10566">
    <property type="entry name" value="CHAPERONE-ACTIVITY OF BC1 COMPLEX CABC1 -RELATED"/>
    <property type="match status" value="1"/>
</dbReference>
<keyword evidence="4" id="KW-0808">Transferase</keyword>
<organism evidence="4 5">
    <name type="scientific">Rhodoferax aquaticus</name>
    <dbReference type="NCBI Taxonomy" id="2527691"/>
    <lineage>
        <taxon>Bacteria</taxon>
        <taxon>Pseudomonadati</taxon>
        <taxon>Pseudomonadota</taxon>
        <taxon>Betaproteobacteria</taxon>
        <taxon>Burkholderiales</taxon>
        <taxon>Comamonadaceae</taxon>
        <taxon>Rhodoferax</taxon>
    </lineage>
</organism>
<feature type="domain" description="ABC1 atypical kinase-like" evidence="3">
    <location>
        <begin position="115"/>
        <end position="347"/>
    </location>
</feature>
<protein>
    <submittedName>
        <fullName evidence="4">AarF/ABC1/UbiB kinase family protein</fullName>
    </submittedName>
</protein>
<evidence type="ECO:0000259" key="3">
    <source>
        <dbReference type="Pfam" id="PF03109"/>
    </source>
</evidence>
<dbReference type="EMBL" id="CP036282">
    <property type="protein sequence ID" value="QDL53930.1"/>
    <property type="molecule type" value="Genomic_DNA"/>
</dbReference>
<dbReference type="GO" id="GO:0016301">
    <property type="term" value="F:kinase activity"/>
    <property type="evidence" value="ECO:0007669"/>
    <property type="project" value="UniProtKB-KW"/>
</dbReference>
<evidence type="ECO:0000256" key="2">
    <source>
        <dbReference type="SAM" id="MobiDB-lite"/>
    </source>
</evidence>
<dbReference type="Pfam" id="PF03109">
    <property type="entry name" value="ABC1"/>
    <property type="match status" value="1"/>
</dbReference>
<dbReference type="InterPro" id="IPR011009">
    <property type="entry name" value="Kinase-like_dom_sf"/>
</dbReference>
<evidence type="ECO:0000313" key="5">
    <source>
        <dbReference type="Proteomes" id="UP000317365"/>
    </source>
</evidence>
<dbReference type="PANTHER" id="PTHR10566:SF113">
    <property type="entry name" value="PROTEIN ACTIVITY OF BC1 COMPLEX KINASE 7, CHLOROPLASTIC"/>
    <property type="match status" value="1"/>
</dbReference>
<evidence type="ECO:0000256" key="1">
    <source>
        <dbReference type="ARBA" id="ARBA00009670"/>
    </source>
</evidence>
<dbReference type="InterPro" id="IPR004147">
    <property type="entry name" value="ABC1_dom"/>
</dbReference>
<comment type="similarity">
    <text evidence="1">Belongs to the protein kinase superfamily. ADCK protein kinase family.</text>
</comment>
<dbReference type="SUPFAM" id="SSF56112">
    <property type="entry name" value="Protein kinase-like (PK-like)"/>
    <property type="match status" value="1"/>
</dbReference>
<keyword evidence="4" id="KW-0418">Kinase</keyword>
<feature type="region of interest" description="Disordered" evidence="2">
    <location>
        <begin position="1"/>
        <end position="27"/>
    </location>
</feature>
<dbReference type="AlphaFoldDB" id="A0A515EMN9"/>
<sequence>MPNTGGKGDAKAQATGVKPGQNAPRTGRLARTAIAGAAAARMGVAQLGHKAKGLLRDAAAEKQAQAEHDAQLGRIVFAALNQLKGTALKASQLLSMELGLLPPALRQELARAHYQVTPLNRALVIKVLRQELGASPEALFGHFEPQAFAAASLGQVHAARLAGGQPVAVKLQYPGMAHTVASDMQLLRGLLLPLAASSSKLPNSGIVTQVLDDIERKLADELDYTHEAQALQWFAEHLCLDGVVIPLPVPALCTRRVLTMQRLQGFHLQEWLQTQPSQALRDHYGQLLFDCFMRSTFALHHLHADPHPGNYLFMEDGRLGLLDFGCTRVLDASFCTAVQTVWSALLRSPVDMASVQRAYVAMGLIRADVSAHTFANQLMPALASLQDWQCLPFTQAVYDFAQHPAYPEQSAEDQRIALQFLQTVAPDMPYFDRAYLGLVQMLKAIGARVRTSNLWIGGDQLHE</sequence>
<evidence type="ECO:0000313" key="4">
    <source>
        <dbReference type="EMBL" id="QDL53930.1"/>
    </source>
</evidence>
<dbReference type="InterPro" id="IPR034646">
    <property type="entry name" value="ADCK3_dom"/>
</dbReference>
<dbReference type="RefSeq" id="WP_142810358.1">
    <property type="nucleotide sequence ID" value="NZ_CP036282.1"/>
</dbReference>
<gene>
    <name evidence="4" type="ORF">EXZ61_06980</name>
</gene>
<reference evidence="5" key="2">
    <citation type="journal article" date="2020" name="Int. J. Syst. Evol. Microbiol.">
        <title>Genomic insights into a novel species Rhodoferax aquaticus sp. nov., isolated from freshwater.</title>
        <authorList>
            <person name="Li T."/>
            <person name="Zhuo Y."/>
            <person name="Jin C.Z."/>
            <person name="Wu X."/>
            <person name="Ko S.R."/>
            <person name="Jin F.J."/>
            <person name="Ahn C.Y."/>
            <person name="Oh H.M."/>
            <person name="Lee H.G."/>
            <person name="Jin L."/>
        </authorList>
    </citation>
    <scope>NUCLEOTIDE SEQUENCE [LARGE SCALE GENOMIC DNA]</scope>
    <source>
        <strain evidence="5">Gr-4</strain>
    </source>
</reference>
<name>A0A515EMN9_9BURK</name>
<accession>A0A515EMN9</accession>
<dbReference type="Proteomes" id="UP000317365">
    <property type="component" value="Chromosome"/>
</dbReference>
<keyword evidence="5" id="KW-1185">Reference proteome</keyword>
<proteinExistence type="inferred from homology"/>
<dbReference type="CDD" id="cd13970">
    <property type="entry name" value="ABC1_ADCK3"/>
    <property type="match status" value="1"/>
</dbReference>
<reference evidence="5" key="1">
    <citation type="submission" date="2019-02" db="EMBL/GenBank/DDBJ databases">
        <title>Complete genome sequence of Rhodoferax sp. Gr-4.</title>
        <authorList>
            <person name="Jin L."/>
        </authorList>
    </citation>
    <scope>NUCLEOTIDE SEQUENCE [LARGE SCALE GENOMIC DNA]</scope>
    <source>
        <strain evidence="5">Gr-4</strain>
    </source>
</reference>
<dbReference type="InterPro" id="IPR050154">
    <property type="entry name" value="UbiB_kinase"/>
</dbReference>